<dbReference type="RefSeq" id="WP_219041351.1">
    <property type="nucleotide sequence ID" value="NZ_JAHWDF010000033.1"/>
</dbReference>
<protein>
    <submittedName>
        <fullName evidence="2">SdpA family antimicrobial peptide system protein</fullName>
    </submittedName>
</protein>
<comment type="caution">
    <text evidence="2">The sequence shown here is derived from an EMBL/GenBank/DDBJ whole genome shotgun (WGS) entry which is preliminary data.</text>
</comment>
<feature type="transmembrane region" description="Helical" evidence="1">
    <location>
        <begin position="7"/>
        <end position="26"/>
    </location>
</feature>
<dbReference type="EMBL" id="JAHWDF010000033">
    <property type="protein sequence ID" value="MBW2963070.1"/>
    <property type="molecule type" value="Genomic_DNA"/>
</dbReference>
<evidence type="ECO:0000313" key="3">
    <source>
        <dbReference type="Proteomes" id="UP000719267"/>
    </source>
</evidence>
<keyword evidence="1" id="KW-1133">Transmembrane helix</keyword>
<gene>
    <name evidence="2" type="ORF">KW502_14895</name>
</gene>
<reference evidence="2 3" key="1">
    <citation type="submission" date="2021-07" db="EMBL/GenBank/DDBJ databases">
        <title>Mesonia aestuariivivens sp. nov., isolated from a tidal flat.</title>
        <authorList>
            <person name="Kim Y.-O."/>
            <person name="Yoon J.-H."/>
        </authorList>
    </citation>
    <scope>NUCLEOTIDE SEQUENCE [LARGE SCALE GENOMIC DNA]</scope>
    <source>
        <strain evidence="2 3">JHPTF-M18</strain>
    </source>
</reference>
<keyword evidence="1" id="KW-0472">Membrane</keyword>
<dbReference type="Pfam" id="PF17418">
    <property type="entry name" value="SdpA"/>
    <property type="match status" value="1"/>
</dbReference>
<sequence>MKKYIPYSIVLIIYSSFFLYVFVNIIPSPVFSSNLNPKSKHFIRLIFMESFGFFTKDPKSKQYHIYKIDDNNNPNEITLRNSDGFNNYGFSRINRKKLIDIAKIEKKVLKKWNESTKKDLNTSSIDYHFECFDTEKLNITHISKGKYLIIKEKPTLWEWRNYSQKNKKIEYVYFCLQ</sequence>
<keyword evidence="1" id="KW-0812">Transmembrane</keyword>
<keyword evidence="3" id="KW-1185">Reference proteome</keyword>
<organism evidence="2 3">
    <name type="scientific">Mesonia aestuariivivens</name>
    <dbReference type="NCBI Taxonomy" id="2796128"/>
    <lineage>
        <taxon>Bacteria</taxon>
        <taxon>Pseudomonadati</taxon>
        <taxon>Bacteroidota</taxon>
        <taxon>Flavobacteriia</taxon>
        <taxon>Flavobacteriales</taxon>
        <taxon>Flavobacteriaceae</taxon>
        <taxon>Mesonia</taxon>
    </lineage>
</organism>
<dbReference type="Proteomes" id="UP000719267">
    <property type="component" value="Unassembled WGS sequence"/>
</dbReference>
<dbReference type="NCBIfam" id="TIGR04034">
    <property type="entry name" value="export_SdpA"/>
    <property type="match status" value="1"/>
</dbReference>
<accession>A0ABS6W5C1</accession>
<evidence type="ECO:0000313" key="2">
    <source>
        <dbReference type="EMBL" id="MBW2963070.1"/>
    </source>
</evidence>
<name>A0ABS6W5C1_9FLAO</name>
<dbReference type="InterPro" id="IPR023902">
    <property type="entry name" value="Sporulation_SdpA"/>
</dbReference>
<evidence type="ECO:0000256" key="1">
    <source>
        <dbReference type="SAM" id="Phobius"/>
    </source>
</evidence>
<proteinExistence type="predicted"/>